<gene>
    <name evidence="2" type="ORF">Q73A0000_16560</name>
</gene>
<name>A0A7M2YC57_9FLAO</name>
<evidence type="ECO:0000313" key="2">
    <source>
        <dbReference type="EMBL" id="QOW11857.1"/>
    </source>
</evidence>
<accession>A0A7M2YC57</accession>
<evidence type="ECO:0000259" key="1">
    <source>
        <dbReference type="PROSITE" id="PS51186"/>
    </source>
</evidence>
<keyword evidence="2" id="KW-0808">Transferase</keyword>
<dbReference type="EMBL" id="CP040442">
    <property type="protein sequence ID" value="QOW11857.1"/>
    <property type="molecule type" value="Genomic_DNA"/>
</dbReference>
<dbReference type="RefSeq" id="WP_193812027.1">
    <property type="nucleotide sequence ID" value="NZ_CP040442.1"/>
</dbReference>
<proteinExistence type="predicted"/>
<keyword evidence="3" id="KW-1185">Reference proteome</keyword>
<dbReference type="AlphaFoldDB" id="A0A7M2YC57"/>
<dbReference type="Gene3D" id="3.40.630.30">
    <property type="match status" value="1"/>
</dbReference>
<feature type="domain" description="N-acetyltransferase" evidence="1">
    <location>
        <begin position="2"/>
        <end position="165"/>
    </location>
</feature>
<dbReference type="InterPro" id="IPR016181">
    <property type="entry name" value="Acyl_CoA_acyltransferase"/>
</dbReference>
<reference evidence="2 3" key="1">
    <citation type="submission" date="2019-05" db="EMBL/GenBank/DDBJ databases">
        <title>Chryseobacterium sp. isolated from King George Island, maritime Antarctica.</title>
        <authorList>
            <person name="Peng X."/>
        </authorList>
    </citation>
    <scope>NUCLEOTIDE SEQUENCE [LARGE SCALE GENOMIC DNA]</scope>
    <source>
        <strain evidence="2 3">7-3A</strain>
    </source>
</reference>
<dbReference type="CDD" id="cd04301">
    <property type="entry name" value="NAT_SF"/>
    <property type="match status" value="1"/>
</dbReference>
<evidence type="ECO:0000313" key="3">
    <source>
        <dbReference type="Proteomes" id="UP000594195"/>
    </source>
</evidence>
<dbReference type="Proteomes" id="UP000594195">
    <property type="component" value="Chromosome"/>
</dbReference>
<dbReference type="InterPro" id="IPR000182">
    <property type="entry name" value="GNAT_dom"/>
</dbReference>
<dbReference type="Pfam" id="PF13673">
    <property type="entry name" value="Acetyltransf_10"/>
    <property type="match status" value="1"/>
</dbReference>
<dbReference type="PROSITE" id="PS51186">
    <property type="entry name" value="GNAT"/>
    <property type="match status" value="1"/>
</dbReference>
<protein>
    <submittedName>
        <fullName evidence="2">GNAT family N-acetyltransferase</fullName>
    </submittedName>
</protein>
<dbReference type="KEGG" id="kfa:Q73A0000_16560"/>
<dbReference type="GO" id="GO:0016747">
    <property type="term" value="F:acyltransferase activity, transferring groups other than amino-acyl groups"/>
    <property type="evidence" value="ECO:0007669"/>
    <property type="project" value="InterPro"/>
</dbReference>
<sequence length="171" mass="20022">MVEFKKASEKDIPLLQQLAEKSWNSAYANILSKEQIEYMLSEMYSHTEISNHFRNPNYHYYVIVNDDLNAGFIGFENHYEKDTTKLHRIYLLEEFKGKGLGKKAINFLKDKVAETSDKRIVLNVNKDNSAKKVYESQGFKVYHDEVFDIGNGYVMDDYLMEFSFQASLETE</sequence>
<dbReference type="SUPFAM" id="SSF55729">
    <property type="entry name" value="Acyl-CoA N-acyltransferases (Nat)"/>
    <property type="match status" value="1"/>
</dbReference>
<organism evidence="2 3">
    <name type="scientific">Kaistella flava</name>
    <name type="common">ex Peng et al. 2021</name>
    <dbReference type="NCBI Taxonomy" id="2038776"/>
    <lineage>
        <taxon>Bacteria</taxon>
        <taxon>Pseudomonadati</taxon>
        <taxon>Bacteroidota</taxon>
        <taxon>Flavobacteriia</taxon>
        <taxon>Flavobacteriales</taxon>
        <taxon>Weeksellaceae</taxon>
        <taxon>Chryseobacterium group</taxon>
        <taxon>Kaistella</taxon>
    </lineage>
</organism>